<dbReference type="Proteomes" id="UP000694720">
    <property type="component" value="Unplaced"/>
</dbReference>
<dbReference type="Proteomes" id="UP000694722">
    <property type="component" value="Unplaced"/>
</dbReference>
<dbReference type="Ensembl" id="ENSSSCT00045039723.1">
    <property type="protein sequence ID" value="ENSSSCP00045027655.1"/>
    <property type="gene ID" value="ENSSSCG00045023259.1"/>
</dbReference>
<dbReference type="Ensembl" id="ENSSSCT00015106579.1">
    <property type="protein sequence ID" value="ENSSSCP00015044869.1"/>
    <property type="gene ID" value="ENSSSCG00015078703.1"/>
</dbReference>
<dbReference type="Ensembl" id="ENSSSCT00035082300.1">
    <property type="protein sequence ID" value="ENSSSCP00035034126.1"/>
    <property type="gene ID" value="ENSSSCG00035061273.1"/>
</dbReference>
<proteinExistence type="predicted"/>
<evidence type="ECO:0000259" key="1">
    <source>
        <dbReference type="Pfam" id="PF20884"/>
    </source>
</evidence>
<evidence type="ECO:0000259" key="2">
    <source>
        <dbReference type="Pfam" id="PF20886"/>
    </source>
</evidence>
<dbReference type="Proteomes" id="UP000694725">
    <property type="component" value="Unplaced"/>
</dbReference>
<dbReference type="InterPro" id="IPR048795">
    <property type="entry name" value="PWP3A_3B_4_C"/>
</dbReference>
<evidence type="ECO:0000313" key="4">
    <source>
        <dbReference type="Proteomes" id="UP000694726"/>
    </source>
</evidence>
<dbReference type="AlphaFoldDB" id="A0A8D0MYJ8"/>
<dbReference type="Gene3D" id="6.10.300.20">
    <property type="match status" value="1"/>
</dbReference>
<dbReference type="PANTHER" id="PTHR31333">
    <property type="entry name" value="PWWP DOMAIN-CONTAINING DNA REPAIR FACTOR 3 FAMILY MEMBER"/>
    <property type="match status" value="1"/>
</dbReference>
<protein>
    <submittedName>
        <fullName evidence="3">Uncharacterized protein</fullName>
    </submittedName>
</protein>
<dbReference type="Pfam" id="PF20886">
    <property type="entry name" value="PWP3A-B_C"/>
    <property type="match status" value="1"/>
</dbReference>
<dbReference type="InterPro" id="IPR035504">
    <property type="entry name" value="MUM1-like_PWWP"/>
</dbReference>
<feature type="domain" description="MUM1-like PWWP" evidence="1">
    <location>
        <begin position="4"/>
        <end position="41"/>
    </location>
</feature>
<accession>A0A8D0MYJ8</accession>
<dbReference type="Ensembl" id="ENSSSCT00060000907.1">
    <property type="protein sequence ID" value="ENSSSCP00060000229.1"/>
    <property type="gene ID" value="ENSSSCG00060000787.1"/>
</dbReference>
<organism evidence="3 4">
    <name type="scientific">Sus scrofa</name>
    <name type="common">Pig</name>
    <dbReference type="NCBI Taxonomy" id="9823"/>
    <lineage>
        <taxon>Eukaryota</taxon>
        <taxon>Metazoa</taxon>
        <taxon>Chordata</taxon>
        <taxon>Craniata</taxon>
        <taxon>Vertebrata</taxon>
        <taxon>Euteleostomi</taxon>
        <taxon>Mammalia</taxon>
        <taxon>Eutheria</taxon>
        <taxon>Laurasiatheria</taxon>
        <taxon>Artiodactyla</taxon>
        <taxon>Suina</taxon>
        <taxon>Suidae</taxon>
        <taxon>Sus</taxon>
    </lineage>
</organism>
<dbReference type="Ensembl" id="ENSSSCT00040033738.1">
    <property type="protein sequence ID" value="ENSSSCP00040013898.1"/>
    <property type="gene ID" value="ENSSSCG00040025316.1"/>
</dbReference>
<dbReference type="Ensembl" id="ENSSSCT00065070411.1">
    <property type="protein sequence ID" value="ENSSSCP00065030697.1"/>
    <property type="gene ID" value="ENSSSCG00065051408.1"/>
</dbReference>
<dbReference type="Proteomes" id="UP000694724">
    <property type="component" value="Unplaced"/>
</dbReference>
<name>A0A8D0MYJ8_PIG</name>
<evidence type="ECO:0000313" key="3">
    <source>
        <dbReference type="Ensembl" id="ENSSSCP00015009945.1"/>
    </source>
</evidence>
<dbReference type="PANTHER" id="PTHR31333:SF2">
    <property type="entry name" value="PWWP DOMAIN-CONTAINING DNA REPAIR FACTOR 4"/>
    <property type="match status" value="1"/>
</dbReference>
<dbReference type="Ensembl" id="ENSSSCT00055051967.1">
    <property type="protein sequence ID" value="ENSSSCP00055041518.1"/>
    <property type="gene ID" value="ENSSSCG00055026305.1"/>
</dbReference>
<sequence length="265" mass="30584">MPRESSGIRVPLRRLKPLDCAGQEKLLERARKVYGQGVNWCFSLISHYRDGLGRGSFAGSFLDYFAADCSYPLRRAIQEGPLRVDFPKVNYADLEDSEDEAALGGRKILPDRMRAARDRANQKLVDFIVKRKGADPHLLDIVKGRKRSRWLASFLRSGRYVICVETYLEDDDQLDVVVRHLQDIYREIDRNVLALTRDDKVSFVLEVLLPEAIICSIAALDGLDYKQAEQKYLQGPPVRYREKELFDRKVLRELSKRSARRLRAK</sequence>
<dbReference type="Proteomes" id="UP000694723">
    <property type="component" value="Unplaced"/>
</dbReference>
<feature type="domain" description="PWWP" evidence="2">
    <location>
        <begin position="110"/>
        <end position="249"/>
    </location>
</feature>
<dbReference type="Ensembl" id="ENSSSCT00025016776.1">
    <property type="protein sequence ID" value="ENSSSCP00025006694.1"/>
    <property type="gene ID" value="ENSSSCG00025012692.1"/>
</dbReference>
<dbReference type="Proteomes" id="UP000694570">
    <property type="component" value="Unplaced"/>
</dbReference>
<dbReference type="Ensembl" id="ENSSSCT00030092704.1">
    <property type="protein sequence ID" value="ENSSSCP00030042657.1"/>
    <property type="gene ID" value="ENSSSCG00030066355.1"/>
</dbReference>
<dbReference type="Proteomes" id="UP000694571">
    <property type="component" value="Unplaced"/>
</dbReference>
<dbReference type="Pfam" id="PF20884">
    <property type="entry name" value="MUM1-like_PWWP"/>
    <property type="match status" value="1"/>
</dbReference>
<dbReference type="Proteomes" id="UP000694728">
    <property type="component" value="Unplaced"/>
</dbReference>
<reference evidence="3" key="1">
    <citation type="submission" date="2025-05" db="UniProtKB">
        <authorList>
            <consortium name="Ensembl"/>
        </authorList>
    </citation>
    <scope>IDENTIFICATION</scope>
</reference>
<dbReference type="Proteomes" id="UP000694727">
    <property type="component" value="Unplaced"/>
</dbReference>
<dbReference type="Proteomes" id="UP000694726">
    <property type="component" value="Unplaced"/>
</dbReference>
<dbReference type="InterPro" id="IPR040263">
    <property type="entry name" value="PWP3A_3B_4"/>
</dbReference>
<dbReference type="OMA" id="AYHESID"/>
<dbReference type="Ensembl" id="ENSSSCT00015025472.1">
    <property type="protein sequence ID" value="ENSSSCP00015009945.1"/>
    <property type="gene ID" value="ENSSSCG00015019306.1"/>
</dbReference>
<dbReference type="Ensembl" id="ENSSSCT00050089723.1">
    <property type="protein sequence ID" value="ENSSSCP00050038516.1"/>
    <property type="gene ID" value="ENSSSCG00050065883.1"/>
</dbReference>